<evidence type="ECO:0000313" key="2">
    <source>
        <dbReference type="EMBL" id="GLX84769.1"/>
    </source>
</evidence>
<feature type="transmembrane region" description="Helical" evidence="1">
    <location>
        <begin position="151"/>
        <end position="174"/>
    </location>
</feature>
<evidence type="ECO:0000313" key="3">
    <source>
        <dbReference type="Proteomes" id="UP001157134"/>
    </source>
</evidence>
<keyword evidence="1" id="KW-0812">Transmembrane</keyword>
<keyword evidence="1" id="KW-0472">Membrane</keyword>
<feature type="transmembrane region" description="Helical" evidence="1">
    <location>
        <begin position="126"/>
        <end position="145"/>
    </location>
</feature>
<feature type="transmembrane region" description="Helical" evidence="1">
    <location>
        <begin position="12"/>
        <end position="32"/>
    </location>
</feature>
<dbReference type="RefSeq" id="WP_284296395.1">
    <property type="nucleotide sequence ID" value="NZ_BSSV01000001.1"/>
</dbReference>
<name>A0ABQ6HBF7_9GAMM</name>
<dbReference type="PANTHER" id="PTHR34989:SF1">
    <property type="entry name" value="PROTEIN HDED"/>
    <property type="match status" value="1"/>
</dbReference>
<proteinExistence type="predicted"/>
<reference evidence="2 3" key="1">
    <citation type="submission" date="2023-03" db="EMBL/GenBank/DDBJ databases">
        <title>Thalassotalea loyana LMG 22536T draft genome sequence.</title>
        <authorList>
            <person name="Sawabe T."/>
        </authorList>
    </citation>
    <scope>NUCLEOTIDE SEQUENCE [LARGE SCALE GENOMIC DNA]</scope>
    <source>
        <strain evidence="2 3">LMG 22536</strain>
    </source>
</reference>
<organism evidence="2 3">
    <name type="scientific">Thalassotalea loyana</name>
    <dbReference type="NCBI Taxonomy" id="280483"/>
    <lineage>
        <taxon>Bacteria</taxon>
        <taxon>Pseudomonadati</taxon>
        <taxon>Pseudomonadota</taxon>
        <taxon>Gammaproteobacteria</taxon>
        <taxon>Alteromonadales</taxon>
        <taxon>Colwelliaceae</taxon>
        <taxon>Thalassotalea</taxon>
    </lineage>
</organism>
<comment type="caution">
    <text evidence="2">The sequence shown here is derived from an EMBL/GenBank/DDBJ whole genome shotgun (WGS) entry which is preliminary data.</text>
</comment>
<keyword evidence="3" id="KW-1185">Reference proteome</keyword>
<protein>
    <submittedName>
        <fullName evidence="2">Membrane protein</fullName>
    </submittedName>
</protein>
<sequence length="188" mass="19688">MTFISDSVKASGQLGTGLGVGIIILGTIALVAPFLTGIATMAMFAVLILAAGITTLAYVFNARSFGAGAVQFFVGALITLLGGYMLVHPAQGLEALTSIVIAYFIVDGAFTSIASVQLRPVAGWKWVLASGVSSFVLGLLLWQQWPLSGVYAIGMLIGVRLIFKGWSYVMLGAITNQVSNELKQEVGI</sequence>
<dbReference type="InterPro" id="IPR005325">
    <property type="entry name" value="DUF308_memb"/>
</dbReference>
<feature type="transmembrane region" description="Helical" evidence="1">
    <location>
        <begin position="67"/>
        <end position="87"/>
    </location>
</feature>
<accession>A0ABQ6HBF7</accession>
<dbReference type="PANTHER" id="PTHR34989">
    <property type="entry name" value="PROTEIN HDED"/>
    <property type="match status" value="1"/>
</dbReference>
<dbReference type="InterPro" id="IPR052712">
    <property type="entry name" value="Acid_resist_chaperone_HdeD"/>
</dbReference>
<dbReference type="Pfam" id="PF03729">
    <property type="entry name" value="DUF308"/>
    <property type="match status" value="1"/>
</dbReference>
<feature type="transmembrane region" description="Helical" evidence="1">
    <location>
        <begin position="38"/>
        <end position="60"/>
    </location>
</feature>
<keyword evidence="1" id="KW-1133">Transmembrane helix</keyword>
<feature type="transmembrane region" description="Helical" evidence="1">
    <location>
        <begin position="93"/>
        <end position="114"/>
    </location>
</feature>
<evidence type="ECO:0000256" key="1">
    <source>
        <dbReference type="SAM" id="Phobius"/>
    </source>
</evidence>
<dbReference type="EMBL" id="BSSV01000001">
    <property type="protein sequence ID" value="GLX84769.1"/>
    <property type="molecule type" value="Genomic_DNA"/>
</dbReference>
<gene>
    <name evidence="2" type="ORF">tloyanaT_10210</name>
</gene>
<dbReference type="Proteomes" id="UP001157134">
    <property type="component" value="Unassembled WGS sequence"/>
</dbReference>